<feature type="transmembrane region" description="Helical" evidence="1">
    <location>
        <begin position="51"/>
        <end position="68"/>
    </location>
</feature>
<gene>
    <name evidence="2" type="ORF">CIK84_12260</name>
</gene>
<evidence type="ECO:0000313" key="2">
    <source>
        <dbReference type="EMBL" id="PMQ19456.1"/>
    </source>
</evidence>
<proteinExistence type="predicted"/>
<accession>A0A2N7RZZ3</accession>
<name>A0A2N7RZZ3_9MICC</name>
<feature type="transmembrane region" description="Helical" evidence="1">
    <location>
        <begin position="29"/>
        <end position="45"/>
    </location>
</feature>
<sequence>MDKERATKLLQSVEQDSLQMVKDSSGPRGLLTAVVAVSAVAFTLFQAYPPQAYWLALLYVPLILWYVFAQRGRAKPRAMINSPGVLAGAYTGYFFLALLLTNCLRFWEAARLEEILAKVLVTFISGMFLVTKTQTAYNRARVEDGNDHTL</sequence>
<evidence type="ECO:0000256" key="1">
    <source>
        <dbReference type="SAM" id="Phobius"/>
    </source>
</evidence>
<feature type="transmembrane region" description="Helical" evidence="1">
    <location>
        <begin position="115"/>
        <end position="131"/>
    </location>
</feature>
<feature type="transmembrane region" description="Helical" evidence="1">
    <location>
        <begin position="80"/>
        <end position="100"/>
    </location>
</feature>
<dbReference type="EMBL" id="PNQX01000002">
    <property type="protein sequence ID" value="PMQ19456.1"/>
    <property type="molecule type" value="Genomic_DNA"/>
</dbReference>
<dbReference type="AlphaFoldDB" id="A0A2N7RZZ3"/>
<organism evidence="2 3">
    <name type="scientific">Glutamicibacter arilaitensis</name>
    <dbReference type="NCBI Taxonomy" id="256701"/>
    <lineage>
        <taxon>Bacteria</taxon>
        <taxon>Bacillati</taxon>
        <taxon>Actinomycetota</taxon>
        <taxon>Actinomycetes</taxon>
        <taxon>Micrococcales</taxon>
        <taxon>Micrococcaceae</taxon>
        <taxon>Glutamicibacter</taxon>
    </lineage>
</organism>
<keyword evidence="1" id="KW-0472">Membrane</keyword>
<comment type="caution">
    <text evidence="2">The sequence shown here is derived from an EMBL/GenBank/DDBJ whole genome shotgun (WGS) entry which is preliminary data.</text>
</comment>
<keyword evidence="1" id="KW-1133">Transmembrane helix</keyword>
<evidence type="ECO:0000313" key="3">
    <source>
        <dbReference type="Proteomes" id="UP000235739"/>
    </source>
</evidence>
<dbReference type="Proteomes" id="UP000235739">
    <property type="component" value="Unassembled WGS sequence"/>
</dbReference>
<reference evidence="2 3" key="1">
    <citation type="journal article" date="2017" name="Elife">
        <title>Extensive horizontal gene transfer in cheese-associated bacteria.</title>
        <authorList>
            <person name="Bonham K.S."/>
            <person name="Wolfe B.E."/>
            <person name="Dutton R.J."/>
        </authorList>
    </citation>
    <scope>NUCLEOTIDE SEQUENCE [LARGE SCALE GENOMIC DNA]</scope>
    <source>
        <strain evidence="2 3">JB182</strain>
    </source>
</reference>
<keyword evidence="1" id="KW-0812">Transmembrane</keyword>
<protein>
    <submittedName>
        <fullName evidence="2">Uncharacterized protein</fullName>
    </submittedName>
</protein>